<dbReference type="GO" id="GO:0004842">
    <property type="term" value="F:ubiquitin-protein transferase activity"/>
    <property type="evidence" value="ECO:0007669"/>
    <property type="project" value="InterPro"/>
</dbReference>
<evidence type="ECO:0000313" key="7">
    <source>
        <dbReference type="Proteomes" id="UP000887560"/>
    </source>
</evidence>
<keyword evidence="3" id="KW-0862">Zinc</keyword>
<dbReference type="WBParaSite" id="scf7180000422968.g9927">
    <property type="protein sequence ID" value="scf7180000422968.g9927"/>
    <property type="gene ID" value="scf7180000422968.g9927"/>
</dbReference>
<dbReference type="GO" id="GO:0016567">
    <property type="term" value="P:protein ubiquitination"/>
    <property type="evidence" value="ECO:0007669"/>
    <property type="project" value="InterPro"/>
</dbReference>
<organism evidence="7 8">
    <name type="scientific">Meloidogyne floridensis</name>
    <dbReference type="NCBI Taxonomy" id="298350"/>
    <lineage>
        <taxon>Eukaryota</taxon>
        <taxon>Metazoa</taxon>
        <taxon>Ecdysozoa</taxon>
        <taxon>Nematoda</taxon>
        <taxon>Chromadorea</taxon>
        <taxon>Rhabditida</taxon>
        <taxon>Tylenchina</taxon>
        <taxon>Tylenchomorpha</taxon>
        <taxon>Tylenchoidea</taxon>
        <taxon>Meloidogynidae</taxon>
        <taxon>Meloidogyninae</taxon>
        <taxon>Meloidogyne</taxon>
    </lineage>
</organism>
<evidence type="ECO:0000256" key="4">
    <source>
        <dbReference type="PROSITE-ProRule" id="PRU00175"/>
    </source>
</evidence>
<dbReference type="Gene3D" id="3.30.40.10">
    <property type="entry name" value="Zinc/RING finger domain, C3HC4 (zinc finger)"/>
    <property type="match status" value="1"/>
</dbReference>
<keyword evidence="2 4" id="KW-0863">Zinc-finger</keyword>
<dbReference type="SMART" id="SM00184">
    <property type="entry name" value="RING"/>
    <property type="match status" value="1"/>
</dbReference>
<evidence type="ECO:0000256" key="2">
    <source>
        <dbReference type="ARBA" id="ARBA00022771"/>
    </source>
</evidence>
<name>A0A915NZW8_9BILA</name>
<feature type="region of interest" description="Disordered" evidence="5">
    <location>
        <begin position="246"/>
        <end position="273"/>
    </location>
</feature>
<evidence type="ECO:0000313" key="8">
    <source>
        <dbReference type="WBParaSite" id="scf7180000422968.g9927"/>
    </source>
</evidence>
<feature type="domain" description="RING-type" evidence="6">
    <location>
        <begin position="35"/>
        <end position="73"/>
    </location>
</feature>
<keyword evidence="7" id="KW-1185">Reference proteome</keyword>
<reference evidence="8" key="1">
    <citation type="submission" date="2022-11" db="UniProtKB">
        <authorList>
            <consortium name="WormBaseParasite"/>
        </authorList>
    </citation>
    <scope>IDENTIFICATION</scope>
</reference>
<protein>
    <submittedName>
        <fullName evidence="8">RING-type domain-containing protein</fullName>
    </submittedName>
</protein>
<evidence type="ECO:0000256" key="1">
    <source>
        <dbReference type="ARBA" id="ARBA00022723"/>
    </source>
</evidence>
<dbReference type="PANTHER" id="PTHR23327">
    <property type="entry name" value="RING FINGER PROTEIN 127"/>
    <property type="match status" value="1"/>
</dbReference>
<dbReference type="InterPro" id="IPR017907">
    <property type="entry name" value="Znf_RING_CS"/>
</dbReference>
<sequence>MSEIIKNDATIINNLPLLNNHTEKQRKQIPTEFICFLCKRVFEQPLLLCCGHSFCRKCLQPWLRKSTNCPFCRSTTLTPIFNNCLEEKILNFKKQNGNLISNGNNDNGFIRSFVRRSIRSVKEPQTLLQREALRASQRKPTKGIVIPAKNEMENSSFIRVNVDKEDLKKEIKNENKKENKPSFPRMGNLRRSFVRMYGKKNFTEQKINDCHSISTCLSQNEIISNKESSSTNVSFTLKRVFPQNTEGVSSSTSLSSGFSPISSHSNISTTNSNKNINLGYSRLRAPSLGVSGSIMANNQ</sequence>
<evidence type="ECO:0000256" key="5">
    <source>
        <dbReference type="SAM" id="MobiDB-lite"/>
    </source>
</evidence>
<evidence type="ECO:0000256" key="3">
    <source>
        <dbReference type="ARBA" id="ARBA00022833"/>
    </source>
</evidence>
<dbReference type="Pfam" id="PF13923">
    <property type="entry name" value="zf-C3HC4_2"/>
    <property type="match status" value="1"/>
</dbReference>
<proteinExistence type="predicted"/>
<dbReference type="PROSITE" id="PS00518">
    <property type="entry name" value="ZF_RING_1"/>
    <property type="match status" value="1"/>
</dbReference>
<dbReference type="SMART" id="SM00504">
    <property type="entry name" value="Ubox"/>
    <property type="match status" value="1"/>
</dbReference>
<feature type="compositionally biased region" description="Low complexity" evidence="5">
    <location>
        <begin position="249"/>
        <end position="273"/>
    </location>
</feature>
<dbReference type="Proteomes" id="UP000887560">
    <property type="component" value="Unplaced"/>
</dbReference>
<dbReference type="InterPro" id="IPR003613">
    <property type="entry name" value="Ubox_domain"/>
</dbReference>
<dbReference type="SUPFAM" id="SSF57850">
    <property type="entry name" value="RING/U-box"/>
    <property type="match status" value="1"/>
</dbReference>
<accession>A0A915NZW8</accession>
<dbReference type="InterPro" id="IPR001841">
    <property type="entry name" value="Znf_RING"/>
</dbReference>
<dbReference type="PANTHER" id="PTHR23327:SF51">
    <property type="entry name" value="TRANSCRIPTIONAL REGULATOR OF YEAST FORM ADHERENCE 3"/>
    <property type="match status" value="1"/>
</dbReference>
<dbReference type="InterPro" id="IPR013083">
    <property type="entry name" value="Znf_RING/FYVE/PHD"/>
</dbReference>
<dbReference type="GO" id="GO:0008270">
    <property type="term" value="F:zinc ion binding"/>
    <property type="evidence" value="ECO:0007669"/>
    <property type="project" value="UniProtKB-KW"/>
</dbReference>
<evidence type="ECO:0000259" key="6">
    <source>
        <dbReference type="PROSITE" id="PS50089"/>
    </source>
</evidence>
<keyword evidence="1" id="KW-0479">Metal-binding</keyword>
<dbReference type="AlphaFoldDB" id="A0A915NZW8"/>
<dbReference type="PROSITE" id="PS50089">
    <property type="entry name" value="ZF_RING_2"/>
    <property type="match status" value="1"/>
</dbReference>